<name>A0AAD4G4E5_BOLED</name>
<evidence type="ECO:0000313" key="2">
    <source>
        <dbReference type="EMBL" id="KAF8414573.1"/>
    </source>
</evidence>
<accession>A0AAD4G4E5</accession>
<dbReference type="EMBL" id="WHUW01000478">
    <property type="protein sequence ID" value="KAF8414573.1"/>
    <property type="molecule type" value="Genomic_DNA"/>
</dbReference>
<evidence type="ECO:0000256" key="1">
    <source>
        <dbReference type="SAM" id="Phobius"/>
    </source>
</evidence>
<reference evidence="2" key="2">
    <citation type="journal article" date="2020" name="Nat. Commun.">
        <title>Large-scale genome sequencing of mycorrhizal fungi provides insights into the early evolution of symbiotic traits.</title>
        <authorList>
            <person name="Miyauchi S."/>
            <person name="Kiss E."/>
            <person name="Kuo A."/>
            <person name="Drula E."/>
            <person name="Kohler A."/>
            <person name="Sanchez-Garcia M."/>
            <person name="Morin E."/>
            <person name="Andreopoulos B."/>
            <person name="Barry K.W."/>
            <person name="Bonito G."/>
            <person name="Buee M."/>
            <person name="Carver A."/>
            <person name="Chen C."/>
            <person name="Cichocki N."/>
            <person name="Clum A."/>
            <person name="Culley D."/>
            <person name="Crous P.W."/>
            <person name="Fauchery L."/>
            <person name="Girlanda M."/>
            <person name="Hayes R.D."/>
            <person name="Keri Z."/>
            <person name="LaButti K."/>
            <person name="Lipzen A."/>
            <person name="Lombard V."/>
            <person name="Magnuson J."/>
            <person name="Maillard F."/>
            <person name="Murat C."/>
            <person name="Nolan M."/>
            <person name="Ohm R.A."/>
            <person name="Pangilinan J."/>
            <person name="Pereira M.F."/>
            <person name="Perotto S."/>
            <person name="Peter M."/>
            <person name="Pfister S."/>
            <person name="Riley R."/>
            <person name="Sitrit Y."/>
            <person name="Stielow J.B."/>
            <person name="Szollosi G."/>
            <person name="Zifcakova L."/>
            <person name="Stursova M."/>
            <person name="Spatafora J.W."/>
            <person name="Tedersoo L."/>
            <person name="Vaario L.M."/>
            <person name="Yamada A."/>
            <person name="Yan M."/>
            <person name="Wang P."/>
            <person name="Xu J."/>
            <person name="Bruns T."/>
            <person name="Baldrian P."/>
            <person name="Vilgalys R."/>
            <person name="Dunand C."/>
            <person name="Henrissat B."/>
            <person name="Grigoriev I.V."/>
            <person name="Hibbett D."/>
            <person name="Nagy L.G."/>
            <person name="Martin F.M."/>
        </authorList>
    </citation>
    <scope>NUCLEOTIDE SEQUENCE</scope>
    <source>
        <strain evidence="2">BED1</strain>
    </source>
</reference>
<reference evidence="2" key="1">
    <citation type="submission" date="2019-10" db="EMBL/GenBank/DDBJ databases">
        <authorList>
            <consortium name="DOE Joint Genome Institute"/>
            <person name="Kuo A."/>
            <person name="Miyauchi S."/>
            <person name="Kiss E."/>
            <person name="Drula E."/>
            <person name="Kohler A."/>
            <person name="Sanchez-Garcia M."/>
            <person name="Andreopoulos B."/>
            <person name="Barry K.W."/>
            <person name="Bonito G."/>
            <person name="Buee M."/>
            <person name="Carver A."/>
            <person name="Chen C."/>
            <person name="Cichocki N."/>
            <person name="Clum A."/>
            <person name="Culley D."/>
            <person name="Crous P.W."/>
            <person name="Fauchery L."/>
            <person name="Girlanda M."/>
            <person name="Hayes R."/>
            <person name="Keri Z."/>
            <person name="LaButti K."/>
            <person name="Lipzen A."/>
            <person name="Lombard V."/>
            <person name="Magnuson J."/>
            <person name="Maillard F."/>
            <person name="Morin E."/>
            <person name="Murat C."/>
            <person name="Nolan M."/>
            <person name="Ohm R."/>
            <person name="Pangilinan J."/>
            <person name="Pereira M."/>
            <person name="Perotto S."/>
            <person name="Peter M."/>
            <person name="Riley R."/>
            <person name="Sitrit Y."/>
            <person name="Stielow B."/>
            <person name="Szollosi G."/>
            <person name="Zifcakova L."/>
            <person name="Stursova M."/>
            <person name="Spatafora J.W."/>
            <person name="Tedersoo L."/>
            <person name="Vaario L.-M."/>
            <person name="Yamada A."/>
            <person name="Yan M."/>
            <person name="Wang P."/>
            <person name="Xu J."/>
            <person name="Bruns T."/>
            <person name="Baldrian P."/>
            <person name="Vilgalys R."/>
            <person name="Henrissat B."/>
            <person name="Grigoriev I.V."/>
            <person name="Hibbett D."/>
            <person name="Nagy L.G."/>
            <person name="Martin F.M."/>
        </authorList>
    </citation>
    <scope>NUCLEOTIDE SEQUENCE</scope>
    <source>
        <strain evidence="2">BED1</strain>
    </source>
</reference>
<gene>
    <name evidence="2" type="ORF">L210DRAFT_506173</name>
</gene>
<sequence length="123" mass="14197">MTMRSPRRSSHELRGRIIEVINQLNIPIALHVMYPGSTANHVGLLYSHCTLTLIVLCLPLVGTDFLFHLDSTCNRSCYAFRLARYLTFMSVDKFLFMLNLSSSMVHQRTPRMRIRTTRLIISP</sequence>
<keyword evidence="1" id="KW-0812">Transmembrane</keyword>
<evidence type="ECO:0000313" key="3">
    <source>
        <dbReference type="Proteomes" id="UP001194468"/>
    </source>
</evidence>
<comment type="caution">
    <text evidence="2">The sequence shown here is derived from an EMBL/GenBank/DDBJ whole genome shotgun (WGS) entry which is preliminary data.</text>
</comment>
<keyword evidence="1" id="KW-1133">Transmembrane helix</keyword>
<feature type="transmembrane region" description="Helical" evidence="1">
    <location>
        <begin position="82"/>
        <end position="105"/>
    </location>
</feature>
<dbReference type="Proteomes" id="UP001194468">
    <property type="component" value="Unassembled WGS sequence"/>
</dbReference>
<organism evidence="2 3">
    <name type="scientific">Boletus edulis BED1</name>
    <dbReference type="NCBI Taxonomy" id="1328754"/>
    <lineage>
        <taxon>Eukaryota</taxon>
        <taxon>Fungi</taxon>
        <taxon>Dikarya</taxon>
        <taxon>Basidiomycota</taxon>
        <taxon>Agaricomycotina</taxon>
        <taxon>Agaricomycetes</taxon>
        <taxon>Agaricomycetidae</taxon>
        <taxon>Boletales</taxon>
        <taxon>Boletineae</taxon>
        <taxon>Boletaceae</taxon>
        <taxon>Boletoideae</taxon>
        <taxon>Boletus</taxon>
    </lineage>
</organism>
<protein>
    <submittedName>
        <fullName evidence="2">Uncharacterized protein</fullName>
    </submittedName>
</protein>
<dbReference type="AlphaFoldDB" id="A0AAD4G4E5"/>
<feature type="transmembrane region" description="Helical" evidence="1">
    <location>
        <begin position="43"/>
        <end position="62"/>
    </location>
</feature>
<keyword evidence="3" id="KW-1185">Reference proteome</keyword>
<keyword evidence="1" id="KW-0472">Membrane</keyword>
<proteinExistence type="predicted"/>